<dbReference type="Gene3D" id="1.20.58.1000">
    <property type="entry name" value="Metal-sensitive repressor, helix protomer"/>
    <property type="match status" value="1"/>
</dbReference>
<dbReference type="GeneID" id="29421711"/>
<dbReference type="AlphaFoldDB" id="A0A0D6GRI2"/>
<dbReference type="KEGG" id="cdi:DIP1749"/>
<dbReference type="GO" id="GO:0045892">
    <property type="term" value="P:negative regulation of DNA-templated transcription"/>
    <property type="evidence" value="ECO:0007669"/>
    <property type="project" value="UniProtKB-ARBA"/>
</dbReference>
<accession>A0A0D6GRI2</accession>
<comment type="caution">
    <text evidence="3">The sequence shown here is derived from an EMBL/GenBank/DDBJ whole genome shotgun (WGS) entry which is preliminary data.</text>
</comment>
<gene>
    <name evidence="3" type="ORF">CIP107547_01965</name>
</gene>
<evidence type="ECO:0000256" key="2">
    <source>
        <dbReference type="ARBA" id="ARBA00023008"/>
    </source>
</evidence>
<dbReference type="RefSeq" id="WP_003852393.1">
    <property type="nucleotide sequence ID" value="NZ_CABVGJ010000001.1"/>
</dbReference>
<dbReference type="OMA" id="EQCLTNP"/>
<organism evidence="3 4">
    <name type="scientific">Corynebacterium diphtheriae</name>
    <dbReference type="NCBI Taxonomy" id="1717"/>
    <lineage>
        <taxon>Bacteria</taxon>
        <taxon>Bacillati</taxon>
        <taxon>Actinomycetota</taxon>
        <taxon>Actinomycetes</taxon>
        <taxon>Mycobacteriales</taxon>
        <taxon>Corynebacteriaceae</taxon>
        <taxon>Corynebacterium</taxon>
    </lineage>
</organism>
<dbReference type="KEGG" id="cdip:ERS451417_01769"/>
<evidence type="ECO:0000313" key="3">
    <source>
        <dbReference type="EMBL" id="CAB0615225.1"/>
    </source>
</evidence>
<dbReference type="InterPro" id="IPR038390">
    <property type="entry name" value="Metal_Tscrpt_repr_sf"/>
</dbReference>
<dbReference type="InterPro" id="IPR003735">
    <property type="entry name" value="Metal_Tscrpt_repr"/>
</dbReference>
<comment type="similarity">
    <text evidence="1">Belongs to the CsoR family.</text>
</comment>
<dbReference type="PANTHER" id="PTHR33677">
    <property type="entry name" value="TRANSCRIPTIONAL REPRESSOR FRMR-RELATED"/>
    <property type="match status" value="1"/>
</dbReference>
<dbReference type="GO" id="GO:0003677">
    <property type="term" value="F:DNA binding"/>
    <property type="evidence" value="ECO:0007669"/>
    <property type="project" value="InterPro"/>
</dbReference>
<dbReference type="EMBL" id="CADDAV010000022">
    <property type="protein sequence ID" value="CAB0615225.1"/>
    <property type="molecule type" value="Genomic_DNA"/>
</dbReference>
<sequence>MKLSPEESKPAITRLKRAKGQLEAVIRMLENGEECEATVMQLAAVSKAIDRAAYLVVARGMQQCFMEGGEQFDQDRLEKLFLSLA</sequence>
<dbReference type="Pfam" id="PF02583">
    <property type="entry name" value="Trns_repr_metal"/>
    <property type="match status" value="1"/>
</dbReference>
<dbReference type="Proteomes" id="UP000480222">
    <property type="component" value="Unassembled WGS sequence"/>
</dbReference>
<evidence type="ECO:0000256" key="1">
    <source>
        <dbReference type="ARBA" id="ARBA00005428"/>
    </source>
</evidence>
<dbReference type="GO" id="GO:0046872">
    <property type="term" value="F:metal ion binding"/>
    <property type="evidence" value="ECO:0007669"/>
    <property type="project" value="InterPro"/>
</dbReference>
<dbReference type="CDD" id="cd10148">
    <property type="entry name" value="CsoR-like_DUF156"/>
    <property type="match status" value="1"/>
</dbReference>
<dbReference type="OrthoDB" id="9809524at2"/>
<reference evidence="3 4" key="1">
    <citation type="submission" date="2020-02" db="EMBL/GenBank/DDBJ databases">
        <authorList>
            <person name="Brisse S."/>
        </authorList>
    </citation>
    <scope>NUCLEOTIDE SEQUENCE [LARGE SCALE GENOMIC DNA]</scope>
    <source>
        <strain evidence="3">CIP107547</strain>
    </source>
</reference>
<proteinExistence type="inferred from homology"/>
<keyword evidence="2" id="KW-0186">Copper</keyword>
<protein>
    <submittedName>
        <fullName evidence="3">Transcriptional regulator</fullName>
    </submittedName>
</protein>
<evidence type="ECO:0000313" key="4">
    <source>
        <dbReference type="Proteomes" id="UP000480222"/>
    </source>
</evidence>
<dbReference type="PANTHER" id="PTHR33677:SF5">
    <property type="entry name" value="TRANSCRIPTIONAL REPRESSOR FRMR"/>
    <property type="match status" value="1"/>
</dbReference>
<name>A0A0D6GRI2_CORDP</name>